<gene>
    <name evidence="2" type="ORF">CY34DRAFT_11544</name>
</gene>
<keyword evidence="3" id="KW-1185">Reference proteome</keyword>
<dbReference type="EMBL" id="KN835206">
    <property type="protein sequence ID" value="KIK43693.1"/>
    <property type="molecule type" value="Genomic_DNA"/>
</dbReference>
<feature type="region of interest" description="Disordered" evidence="1">
    <location>
        <begin position="1"/>
        <end position="54"/>
    </location>
</feature>
<organism evidence="2 3">
    <name type="scientific">Suillus luteus UH-Slu-Lm8-n1</name>
    <dbReference type="NCBI Taxonomy" id="930992"/>
    <lineage>
        <taxon>Eukaryota</taxon>
        <taxon>Fungi</taxon>
        <taxon>Dikarya</taxon>
        <taxon>Basidiomycota</taxon>
        <taxon>Agaricomycotina</taxon>
        <taxon>Agaricomycetes</taxon>
        <taxon>Agaricomycetidae</taxon>
        <taxon>Boletales</taxon>
        <taxon>Suillineae</taxon>
        <taxon>Suillaceae</taxon>
        <taxon>Suillus</taxon>
    </lineage>
</organism>
<dbReference type="HOGENOM" id="CLU_127772_0_0_1"/>
<reference evidence="2 3" key="1">
    <citation type="submission" date="2014-04" db="EMBL/GenBank/DDBJ databases">
        <authorList>
            <consortium name="DOE Joint Genome Institute"/>
            <person name="Kuo A."/>
            <person name="Ruytinx J."/>
            <person name="Rineau F."/>
            <person name="Colpaert J."/>
            <person name="Kohler A."/>
            <person name="Nagy L.G."/>
            <person name="Floudas D."/>
            <person name="Copeland A."/>
            <person name="Barry K.W."/>
            <person name="Cichocki N."/>
            <person name="Veneault-Fourrey C."/>
            <person name="LaButti K."/>
            <person name="Lindquist E.A."/>
            <person name="Lipzen A."/>
            <person name="Lundell T."/>
            <person name="Morin E."/>
            <person name="Murat C."/>
            <person name="Sun H."/>
            <person name="Tunlid A."/>
            <person name="Henrissat B."/>
            <person name="Grigoriev I.V."/>
            <person name="Hibbett D.S."/>
            <person name="Martin F."/>
            <person name="Nordberg H.P."/>
            <person name="Cantor M.N."/>
            <person name="Hua S.X."/>
        </authorList>
    </citation>
    <scope>NUCLEOTIDE SEQUENCE [LARGE SCALE GENOMIC DNA]</scope>
    <source>
        <strain evidence="2 3">UH-Slu-Lm8-n1</strain>
    </source>
</reference>
<dbReference type="Proteomes" id="UP000054485">
    <property type="component" value="Unassembled WGS sequence"/>
</dbReference>
<protein>
    <submittedName>
        <fullName evidence="2">Uncharacterized protein</fullName>
    </submittedName>
</protein>
<evidence type="ECO:0000313" key="2">
    <source>
        <dbReference type="EMBL" id="KIK43693.1"/>
    </source>
</evidence>
<feature type="compositionally biased region" description="Polar residues" evidence="1">
    <location>
        <begin position="13"/>
        <end position="25"/>
    </location>
</feature>
<evidence type="ECO:0000256" key="1">
    <source>
        <dbReference type="SAM" id="MobiDB-lite"/>
    </source>
</evidence>
<dbReference type="OrthoDB" id="2560792at2759"/>
<reference evidence="3" key="2">
    <citation type="submission" date="2015-01" db="EMBL/GenBank/DDBJ databases">
        <title>Evolutionary Origins and Diversification of the Mycorrhizal Mutualists.</title>
        <authorList>
            <consortium name="DOE Joint Genome Institute"/>
            <consortium name="Mycorrhizal Genomics Consortium"/>
            <person name="Kohler A."/>
            <person name="Kuo A."/>
            <person name="Nagy L.G."/>
            <person name="Floudas D."/>
            <person name="Copeland A."/>
            <person name="Barry K.W."/>
            <person name="Cichocki N."/>
            <person name="Veneault-Fourrey C."/>
            <person name="LaButti K."/>
            <person name="Lindquist E.A."/>
            <person name="Lipzen A."/>
            <person name="Lundell T."/>
            <person name="Morin E."/>
            <person name="Murat C."/>
            <person name="Riley R."/>
            <person name="Ohm R."/>
            <person name="Sun H."/>
            <person name="Tunlid A."/>
            <person name="Henrissat B."/>
            <person name="Grigoriev I.V."/>
            <person name="Hibbett D.S."/>
            <person name="Martin F."/>
        </authorList>
    </citation>
    <scope>NUCLEOTIDE SEQUENCE [LARGE SCALE GENOMIC DNA]</scope>
    <source>
        <strain evidence="3">UH-Slu-Lm8-n1</strain>
    </source>
</reference>
<evidence type="ECO:0000313" key="3">
    <source>
        <dbReference type="Proteomes" id="UP000054485"/>
    </source>
</evidence>
<accession>A0A0D0BKB2</accession>
<name>A0A0D0BKB2_9AGAM</name>
<dbReference type="AlphaFoldDB" id="A0A0D0BKB2"/>
<dbReference type="InParanoid" id="A0A0D0BKB2"/>
<sequence length="136" mass="14669">MMLYGDTKFPGQNRESIQPSPSIENPGQVYPKSDTTAAPAGSVPGTGSNPESGFIIGNPYLLEHALEKLEGSIGEVINIIDREMSSQGTSDREVQIMEKLKGWRDDITILRTRGGEGLQTSRIKCTAAEGDGLFVD</sequence>
<proteinExistence type="predicted"/>